<dbReference type="Proteomes" id="UP000504603">
    <property type="component" value="Unplaced"/>
</dbReference>
<dbReference type="KEGG" id="mcha:111019599"/>
<dbReference type="AlphaFoldDB" id="A0A6J1DDS7"/>
<accession>A0A6J1DDS7</accession>
<reference evidence="2" key="1">
    <citation type="submission" date="2025-08" db="UniProtKB">
        <authorList>
            <consortium name="RefSeq"/>
        </authorList>
    </citation>
    <scope>IDENTIFICATION</scope>
    <source>
        <strain evidence="2">OHB3-1</strain>
    </source>
</reference>
<dbReference type="OrthoDB" id="1750494at2759"/>
<proteinExistence type="predicted"/>
<organism evidence="1 2">
    <name type="scientific">Momordica charantia</name>
    <name type="common">Bitter gourd</name>
    <name type="synonym">Balsam pear</name>
    <dbReference type="NCBI Taxonomy" id="3673"/>
    <lineage>
        <taxon>Eukaryota</taxon>
        <taxon>Viridiplantae</taxon>
        <taxon>Streptophyta</taxon>
        <taxon>Embryophyta</taxon>
        <taxon>Tracheophyta</taxon>
        <taxon>Spermatophyta</taxon>
        <taxon>Magnoliopsida</taxon>
        <taxon>eudicotyledons</taxon>
        <taxon>Gunneridae</taxon>
        <taxon>Pentapetalae</taxon>
        <taxon>rosids</taxon>
        <taxon>fabids</taxon>
        <taxon>Cucurbitales</taxon>
        <taxon>Cucurbitaceae</taxon>
        <taxon>Momordiceae</taxon>
        <taxon>Momordica</taxon>
    </lineage>
</organism>
<dbReference type="RefSeq" id="XP_022151684.1">
    <property type="nucleotide sequence ID" value="XM_022295992.1"/>
</dbReference>
<sequence>MEKNDITVQSQAASLRNLEMQMGQLATDLKSRPNRALSSDIKVPKRDEKEQCYALTLRSGKTLPTARPNAPRIHKELNQDEGRGLQTEACESDGTPIIMPLHVNIPLVEALEQMPTYVRFLKDILTKKRKLREYETVTMTKACSNILTSKILEKTKDLGSFTIPVSIGGQKIGQALYDLGASINLMPLSIYKKLWTGEAQLTTVTLQLAD</sequence>
<dbReference type="GeneID" id="111019599"/>
<evidence type="ECO:0000313" key="1">
    <source>
        <dbReference type="Proteomes" id="UP000504603"/>
    </source>
</evidence>
<dbReference type="PANTHER" id="PTHR33067">
    <property type="entry name" value="RNA-DIRECTED DNA POLYMERASE-RELATED"/>
    <property type="match status" value="1"/>
</dbReference>
<protein>
    <submittedName>
        <fullName evidence="2">Uncharacterized protein LOC111019599</fullName>
    </submittedName>
</protein>
<evidence type="ECO:0000313" key="2">
    <source>
        <dbReference type="RefSeq" id="XP_022151684.1"/>
    </source>
</evidence>
<dbReference type="PANTHER" id="PTHR33067:SF9">
    <property type="entry name" value="RNA-DIRECTED DNA POLYMERASE"/>
    <property type="match status" value="1"/>
</dbReference>
<dbReference type="InterPro" id="IPR021109">
    <property type="entry name" value="Peptidase_aspartic_dom_sf"/>
</dbReference>
<name>A0A6J1DDS7_MOMCH</name>
<keyword evidence="1" id="KW-1185">Reference proteome</keyword>
<dbReference type="Gene3D" id="2.40.70.10">
    <property type="entry name" value="Acid Proteases"/>
    <property type="match status" value="1"/>
</dbReference>
<gene>
    <name evidence="2" type="primary">LOC111019599</name>
</gene>